<protein>
    <submittedName>
        <fullName evidence="1">Uncharacterized protein</fullName>
    </submittedName>
</protein>
<organism evidence="1 2">
    <name type="scientific">Trichomonas vaginalis (strain ATCC PRA-98 / G3)</name>
    <dbReference type="NCBI Taxonomy" id="412133"/>
    <lineage>
        <taxon>Eukaryota</taxon>
        <taxon>Metamonada</taxon>
        <taxon>Parabasalia</taxon>
        <taxon>Trichomonadida</taxon>
        <taxon>Trichomonadidae</taxon>
        <taxon>Trichomonas</taxon>
    </lineage>
</organism>
<dbReference type="VEuPathDB" id="TrichDB:TVAGG3_0291160"/>
<dbReference type="AlphaFoldDB" id="A2D9W2"/>
<keyword evidence="2" id="KW-1185">Reference proteome</keyword>
<dbReference type="EMBL" id="DS113181">
    <property type="protein sequence ID" value="EAY22968.1"/>
    <property type="molecule type" value="Genomic_DNA"/>
</dbReference>
<evidence type="ECO:0000313" key="2">
    <source>
        <dbReference type="Proteomes" id="UP000001542"/>
    </source>
</evidence>
<proteinExistence type="predicted"/>
<gene>
    <name evidence="1" type="ORF">TVAG_077150</name>
</gene>
<reference evidence="1" key="1">
    <citation type="submission" date="2006-10" db="EMBL/GenBank/DDBJ databases">
        <authorList>
            <person name="Amadeo P."/>
            <person name="Zhao Q."/>
            <person name="Wortman J."/>
            <person name="Fraser-Liggett C."/>
            <person name="Carlton J."/>
        </authorList>
    </citation>
    <scope>NUCLEOTIDE SEQUENCE</scope>
    <source>
        <strain evidence="1">G3</strain>
    </source>
</reference>
<dbReference type="VEuPathDB" id="TrichDB:TVAG_077150"/>
<sequence length="125" mass="14303">MSKIEKLVEHVRKITNETMIYAYELTDETLDKAKNTLQYAKKVQDSISQALLNEPNAEIDGQDAFIVVSVSILPQLNNAVKELEDAIQNYNPNSEQVNEEVVADQQVDDELDNLFKRDITFDKEE</sequence>
<accession>A2D9W2</accession>
<dbReference type="KEGG" id="tva:5468527"/>
<name>A2D9W2_TRIV3</name>
<dbReference type="Proteomes" id="UP000001542">
    <property type="component" value="Unassembled WGS sequence"/>
</dbReference>
<dbReference type="RefSeq" id="XP_001583954.1">
    <property type="nucleotide sequence ID" value="XM_001583904.1"/>
</dbReference>
<dbReference type="SMR" id="A2D9W2"/>
<evidence type="ECO:0000313" key="1">
    <source>
        <dbReference type="EMBL" id="EAY22968.1"/>
    </source>
</evidence>
<reference evidence="1" key="2">
    <citation type="journal article" date="2007" name="Science">
        <title>Draft genome sequence of the sexually transmitted pathogen Trichomonas vaginalis.</title>
        <authorList>
            <person name="Carlton J.M."/>
            <person name="Hirt R.P."/>
            <person name="Silva J.C."/>
            <person name="Delcher A.L."/>
            <person name="Schatz M."/>
            <person name="Zhao Q."/>
            <person name="Wortman J.R."/>
            <person name="Bidwell S.L."/>
            <person name="Alsmark U.C.M."/>
            <person name="Besteiro S."/>
            <person name="Sicheritz-Ponten T."/>
            <person name="Noel C.J."/>
            <person name="Dacks J.B."/>
            <person name="Foster P.G."/>
            <person name="Simillion C."/>
            <person name="Van de Peer Y."/>
            <person name="Miranda-Saavedra D."/>
            <person name="Barton G.J."/>
            <person name="Westrop G.D."/>
            <person name="Mueller S."/>
            <person name="Dessi D."/>
            <person name="Fiori P.L."/>
            <person name="Ren Q."/>
            <person name="Paulsen I."/>
            <person name="Zhang H."/>
            <person name="Bastida-Corcuera F.D."/>
            <person name="Simoes-Barbosa A."/>
            <person name="Brown M.T."/>
            <person name="Hayes R.D."/>
            <person name="Mukherjee M."/>
            <person name="Okumura C.Y."/>
            <person name="Schneider R."/>
            <person name="Smith A.J."/>
            <person name="Vanacova S."/>
            <person name="Villalvazo M."/>
            <person name="Haas B.J."/>
            <person name="Pertea M."/>
            <person name="Feldblyum T.V."/>
            <person name="Utterback T.R."/>
            <person name="Shu C.L."/>
            <person name="Osoegawa K."/>
            <person name="de Jong P.J."/>
            <person name="Hrdy I."/>
            <person name="Horvathova L."/>
            <person name="Zubacova Z."/>
            <person name="Dolezal P."/>
            <person name="Malik S.B."/>
            <person name="Logsdon J.M. Jr."/>
            <person name="Henze K."/>
            <person name="Gupta A."/>
            <person name="Wang C.C."/>
            <person name="Dunne R.L."/>
            <person name="Upcroft J.A."/>
            <person name="Upcroft P."/>
            <person name="White O."/>
            <person name="Salzberg S.L."/>
            <person name="Tang P."/>
            <person name="Chiu C.-H."/>
            <person name="Lee Y.-S."/>
            <person name="Embley T.M."/>
            <person name="Coombs G.H."/>
            <person name="Mottram J.C."/>
            <person name="Tachezy J."/>
            <person name="Fraser-Liggett C.M."/>
            <person name="Johnson P.J."/>
        </authorList>
    </citation>
    <scope>NUCLEOTIDE SEQUENCE [LARGE SCALE GENOMIC DNA]</scope>
    <source>
        <strain evidence="1">G3</strain>
    </source>
</reference>
<dbReference type="InParanoid" id="A2D9W2"/>